<dbReference type="eggNOG" id="COG0299">
    <property type="taxonomic scope" value="Bacteria"/>
</dbReference>
<dbReference type="InterPro" id="IPR004607">
    <property type="entry name" value="GART"/>
</dbReference>
<reference evidence="6 7" key="1">
    <citation type="journal article" date="2012" name="Stand. Genomic Sci.">
        <title>Complete genome sequence of Liberibacter crescens BT-1.</title>
        <authorList>
            <person name="Leonard M.T."/>
            <person name="Fagen J.R."/>
            <person name="Davis-Richardson A.G."/>
            <person name="Davis M.J."/>
            <person name="Triplett E.W."/>
        </authorList>
    </citation>
    <scope>NUCLEOTIDE SEQUENCE [LARGE SCALE GENOMIC DNA]</scope>
    <source>
        <strain evidence="6 7">BT-1</strain>
    </source>
</reference>
<dbReference type="GO" id="GO:0006189">
    <property type="term" value="P:'de novo' IMP biosynthetic process"/>
    <property type="evidence" value="ECO:0007669"/>
    <property type="project" value="UniProtKB-UniRule"/>
</dbReference>
<evidence type="ECO:0000256" key="3">
    <source>
        <dbReference type="ARBA" id="ARBA00022755"/>
    </source>
</evidence>
<dbReference type="PANTHER" id="PTHR43369">
    <property type="entry name" value="PHOSPHORIBOSYLGLYCINAMIDE FORMYLTRANSFERASE"/>
    <property type="match status" value="1"/>
</dbReference>
<dbReference type="NCBIfam" id="TIGR00639">
    <property type="entry name" value="PurN"/>
    <property type="match status" value="1"/>
</dbReference>
<organism evidence="6 7">
    <name type="scientific">Liberibacter crescens (strain BT-1)</name>
    <dbReference type="NCBI Taxonomy" id="1215343"/>
    <lineage>
        <taxon>Bacteria</taxon>
        <taxon>Pseudomonadati</taxon>
        <taxon>Pseudomonadota</taxon>
        <taxon>Alphaproteobacteria</taxon>
        <taxon>Hyphomicrobiales</taxon>
        <taxon>Rhizobiaceae</taxon>
        <taxon>Liberibacter</taxon>
    </lineage>
</organism>
<dbReference type="GO" id="GO:0005829">
    <property type="term" value="C:cytosol"/>
    <property type="evidence" value="ECO:0007669"/>
    <property type="project" value="TreeGrafter"/>
</dbReference>
<dbReference type="GO" id="GO:0004644">
    <property type="term" value="F:phosphoribosylglycinamide formyltransferase activity"/>
    <property type="evidence" value="ECO:0007669"/>
    <property type="project" value="UniProtKB-UniRule"/>
</dbReference>
<dbReference type="Proteomes" id="UP000010799">
    <property type="component" value="Chromosome"/>
</dbReference>
<dbReference type="KEGG" id="lcc:B488_10740"/>
<dbReference type="HOGENOM" id="CLU_038395_1_1_5"/>
<comment type="catalytic activity">
    <reaction evidence="4">
        <text>N(1)-(5-phospho-beta-D-ribosyl)glycinamide + (6R)-10-formyltetrahydrofolate = N(2)-formyl-N(1)-(5-phospho-beta-D-ribosyl)glycinamide + (6S)-5,6,7,8-tetrahydrofolate + H(+)</text>
        <dbReference type="Rhea" id="RHEA:15053"/>
        <dbReference type="ChEBI" id="CHEBI:15378"/>
        <dbReference type="ChEBI" id="CHEBI:57453"/>
        <dbReference type="ChEBI" id="CHEBI:143788"/>
        <dbReference type="ChEBI" id="CHEBI:147286"/>
        <dbReference type="ChEBI" id="CHEBI:195366"/>
        <dbReference type="EC" id="2.1.2.2"/>
    </reaction>
</comment>
<feature type="binding site" evidence="4">
    <location>
        <begin position="14"/>
        <end position="16"/>
    </location>
    <ligand>
        <name>N(1)-(5-phospho-beta-D-ribosyl)glycinamide</name>
        <dbReference type="ChEBI" id="CHEBI:143788"/>
    </ligand>
</feature>
<evidence type="ECO:0000256" key="1">
    <source>
        <dbReference type="ARBA" id="ARBA00005054"/>
    </source>
</evidence>
<dbReference type="RefSeq" id="WP_015273491.1">
    <property type="nucleotide sequence ID" value="NC_019907.1"/>
</dbReference>
<evidence type="ECO:0000259" key="5">
    <source>
        <dbReference type="Pfam" id="PF00551"/>
    </source>
</evidence>
<keyword evidence="3 4" id="KW-0658">Purine biosynthesis</keyword>
<feature type="domain" description="Formyl transferase N-terminal" evidence="5">
    <location>
        <begin position="4"/>
        <end position="183"/>
    </location>
</feature>
<protein>
    <recommendedName>
        <fullName evidence="4">Phosphoribosylglycinamide formyltransferase</fullName>
        <ecNumber evidence="4">2.1.2.2</ecNumber>
    </recommendedName>
    <alternativeName>
        <fullName evidence="4">5'-phosphoribosylglycinamide transformylase</fullName>
    </alternativeName>
    <alternativeName>
        <fullName evidence="4">GAR transformylase</fullName>
        <shortName evidence="4">GART</shortName>
    </alternativeName>
</protein>
<evidence type="ECO:0000313" key="6">
    <source>
        <dbReference type="EMBL" id="AGA65066.1"/>
    </source>
</evidence>
<keyword evidence="2 4" id="KW-0808">Transferase</keyword>
<dbReference type="PATRIC" id="fig|1215343.11.peg.1105"/>
<dbReference type="STRING" id="1215343.B488_10740"/>
<comment type="similarity">
    <text evidence="4">Belongs to the GART family.</text>
</comment>
<comment type="pathway">
    <text evidence="1 4">Purine metabolism; IMP biosynthesis via de novo pathway; N(2)-formyl-N(1)-(5-phospho-D-ribosyl)glycinamide from N(1)-(5-phospho-D-ribosyl)glycinamide (10-formyl THF route): step 1/1.</text>
</comment>
<keyword evidence="7" id="KW-1185">Reference proteome</keyword>
<accession>L0EXH2</accession>
<feature type="active site" description="Proton donor" evidence="4">
    <location>
        <position position="111"/>
    </location>
</feature>
<sequence>MIRKNVVIFISGEGSNMLSLINETELPDYPAKIVAVFSDNIHARGLMKAREKNIPTYIFPRENNVSQKEHEEKILKELSNIKPDFICLAGYMRVLSSHFISHYKDRILNIHPSLLPLFPGLHTHRRALEAGVKITGCTVHIVTEAIDNGPILAQAAVPVFPDDTQENLASRVLFVEHRLYPLTLKYIADEKRVIYERKNLGYLLSIN</sequence>
<dbReference type="SUPFAM" id="SSF53328">
    <property type="entry name" value="Formyltransferase"/>
    <property type="match status" value="1"/>
</dbReference>
<dbReference type="HAMAP" id="MF_01930">
    <property type="entry name" value="PurN"/>
    <property type="match status" value="1"/>
</dbReference>
<name>L0EXH2_LIBCB</name>
<dbReference type="PANTHER" id="PTHR43369:SF2">
    <property type="entry name" value="PHOSPHORIBOSYLGLYCINAMIDE FORMYLTRANSFERASE"/>
    <property type="match status" value="1"/>
</dbReference>
<gene>
    <name evidence="4" type="primary">purN</name>
    <name evidence="6" type="ordered locus">B488_10740</name>
</gene>
<dbReference type="Gene3D" id="3.40.50.170">
    <property type="entry name" value="Formyl transferase, N-terminal domain"/>
    <property type="match status" value="1"/>
</dbReference>
<proteinExistence type="inferred from homology"/>
<dbReference type="CDD" id="cd08645">
    <property type="entry name" value="FMT_core_GART"/>
    <property type="match status" value="1"/>
</dbReference>
<dbReference type="InterPro" id="IPR036477">
    <property type="entry name" value="Formyl_transf_N_sf"/>
</dbReference>
<evidence type="ECO:0000313" key="7">
    <source>
        <dbReference type="Proteomes" id="UP000010799"/>
    </source>
</evidence>
<comment type="caution">
    <text evidence="4">Lacks conserved residue(s) required for the propagation of feature annotation.</text>
</comment>
<evidence type="ECO:0000256" key="4">
    <source>
        <dbReference type="HAMAP-Rule" id="MF_01930"/>
    </source>
</evidence>
<dbReference type="InterPro" id="IPR002376">
    <property type="entry name" value="Formyl_transf_N"/>
</dbReference>
<dbReference type="EC" id="2.1.2.2" evidence="4"/>
<feature type="site" description="Raises pKa of active site His" evidence="4">
    <location>
        <position position="147"/>
    </location>
</feature>
<evidence type="ECO:0000256" key="2">
    <source>
        <dbReference type="ARBA" id="ARBA00022679"/>
    </source>
</evidence>
<feature type="binding site" evidence="4">
    <location>
        <position position="109"/>
    </location>
    <ligand>
        <name>(6R)-10-formyltetrahydrofolate</name>
        <dbReference type="ChEBI" id="CHEBI:195366"/>
    </ligand>
</feature>
<comment type="function">
    <text evidence="4">Catalyzes the transfer of a formyl group from 10-formyltetrahydrofolate to 5-phospho-ribosyl-glycinamide (GAR), producing 5-phospho-ribosyl-N-formylglycinamide (FGAR) and tetrahydrofolate.</text>
</comment>
<dbReference type="UniPathway" id="UPA00074">
    <property type="reaction ID" value="UER00126"/>
</dbReference>
<feature type="binding site" evidence="4">
    <location>
        <position position="61"/>
    </location>
    <ligand>
        <name>(6R)-10-formyltetrahydrofolate</name>
        <dbReference type="ChEBI" id="CHEBI:195366"/>
    </ligand>
</feature>
<dbReference type="Pfam" id="PF00551">
    <property type="entry name" value="Formyl_trans_N"/>
    <property type="match status" value="1"/>
</dbReference>
<dbReference type="AlphaFoldDB" id="L0EXH2"/>
<dbReference type="EMBL" id="CP003789">
    <property type="protein sequence ID" value="AGA65066.1"/>
    <property type="molecule type" value="Genomic_DNA"/>
</dbReference>